<keyword evidence="4" id="KW-1185">Reference proteome</keyword>
<dbReference type="AlphaFoldDB" id="R4KHF6"/>
<evidence type="ECO:0000256" key="1">
    <source>
        <dbReference type="SAM" id="MobiDB-lite"/>
    </source>
</evidence>
<organism evidence="3 4">
    <name type="scientific">Desulfoscipio gibsoniae DSM 7213</name>
    <dbReference type="NCBI Taxonomy" id="767817"/>
    <lineage>
        <taxon>Bacteria</taxon>
        <taxon>Bacillati</taxon>
        <taxon>Bacillota</taxon>
        <taxon>Clostridia</taxon>
        <taxon>Eubacteriales</taxon>
        <taxon>Desulfallaceae</taxon>
        <taxon>Desulfoscipio</taxon>
    </lineage>
</organism>
<dbReference type="eggNOG" id="ENOG50338QT">
    <property type="taxonomic scope" value="Bacteria"/>
</dbReference>
<dbReference type="InterPro" id="IPR014245">
    <property type="entry name" value="Spore_III_AF"/>
</dbReference>
<name>R4KHF6_9FIRM</name>
<keyword evidence="2" id="KW-1133">Transmembrane helix</keyword>
<evidence type="ECO:0000313" key="4">
    <source>
        <dbReference type="Proteomes" id="UP000013520"/>
    </source>
</evidence>
<dbReference type="EMBL" id="CP003273">
    <property type="protein sequence ID" value="AGL02024.1"/>
    <property type="molecule type" value="Genomic_DNA"/>
</dbReference>
<dbReference type="HOGENOM" id="CLU_094201_0_0_9"/>
<feature type="compositionally biased region" description="Gly residues" evidence="1">
    <location>
        <begin position="145"/>
        <end position="154"/>
    </location>
</feature>
<accession>R4KHF6</accession>
<dbReference type="KEGG" id="dgi:Desgi_2618"/>
<keyword evidence="2" id="KW-0472">Membrane</keyword>
<dbReference type="NCBIfam" id="TIGR02896">
    <property type="entry name" value="spore_III_AF"/>
    <property type="match status" value="1"/>
</dbReference>
<evidence type="ECO:0000313" key="3">
    <source>
        <dbReference type="EMBL" id="AGL02024.1"/>
    </source>
</evidence>
<dbReference type="Pfam" id="PF09581">
    <property type="entry name" value="Spore_III_AF"/>
    <property type="match status" value="1"/>
</dbReference>
<dbReference type="OrthoDB" id="1681124at2"/>
<dbReference type="Proteomes" id="UP000013520">
    <property type="component" value="Chromosome"/>
</dbReference>
<protein>
    <submittedName>
        <fullName evidence="3">Stage III sporulation protein AF</fullName>
    </submittedName>
</protein>
<reference evidence="3 4" key="1">
    <citation type="submission" date="2012-01" db="EMBL/GenBank/DDBJ databases">
        <title>Complete sequence of Desulfotomaculum gibsoniae DSM 7213.</title>
        <authorList>
            <consortium name="US DOE Joint Genome Institute"/>
            <person name="Lucas S."/>
            <person name="Han J."/>
            <person name="Lapidus A."/>
            <person name="Cheng J.-F."/>
            <person name="Goodwin L."/>
            <person name="Pitluck S."/>
            <person name="Peters L."/>
            <person name="Ovchinnikova G."/>
            <person name="Teshima H."/>
            <person name="Detter J.C."/>
            <person name="Han C."/>
            <person name="Tapia R."/>
            <person name="Land M."/>
            <person name="Hauser L."/>
            <person name="Kyrpides N."/>
            <person name="Ivanova N."/>
            <person name="Pagani I."/>
            <person name="Parshina S."/>
            <person name="Plugge C."/>
            <person name="Muyzer G."/>
            <person name="Kuever J."/>
            <person name="Ivanova A."/>
            <person name="Nazina T."/>
            <person name="Klenk H.-P."/>
            <person name="Brambilla E."/>
            <person name="Spring S."/>
            <person name="Stams A.F."/>
            <person name="Woyke T."/>
        </authorList>
    </citation>
    <scope>NUCLEOTIDE SEQUENCE [LARGE SCALE GENOMIC DNA]</scope>
    <source>
        <strain evidence="3 4">DSM 7213</strain>
    </source>
</reference>
<evidence type="ECO:0000256" key="2">
    <source>
        <dbReference type="SAM" id="Phobius"/>
    </source>
</evidence>
<proteinExistence type="predicted"/>
<feature type="transmembrane region" description="Helical" evidence="2">
    <location>
        <begin position="37"/>
        <end position="54"/>
    </location>
</feature>
<feature type="transmembrane region" description="Helical" evidence="2">
    <location>
        <begin position="6"/>
        <end position="25"/>
    </location>
</feature>
<dbReference type="RefSeq" id="WP_006521752.1">
    <property type="nucleotide sequence ID" value="NC_021184.1"/>
</dbReference>
<feature type="region of interest" description="Disordered" evidence="1">
    <location>
        <begin position="145"/>
        <end position="177"/>
    </location>
</feature>
<dbReference type="STRING" id="767817.Desgi_2618"/>
<keyword evidence="2" id="KW-0812">Transmembrane</keyword>
<sequence>MDLLRELIQTIIVIVLLAVLVEMLLPGGDMRRYVKTVMGLLIIMAVLQAAAGVINKDFMQDIPAVTVSDTGDPPLEEIMAAGQELADTNRDKAVQQYSEGLSNQVLALAGMNPDVQPVDARVSIDGKNSDIKEITIVFNAAPVGGAGDDSGGGDTLSADSAGSGGRRATDSRGGELDVQPVVVDIDGKETSEEVGSVTVVSPEQKQAAAGLTAVVAEFYNLKPEQVKYEFRE</sequence>
<gene>
    <name evidence="3" type="ORF">Desgi_2618</name>
</gene>